<accession>W6MHU6</accession>
<dbReference type="InterPro" id="IPR002058">
    <property type="entry name" value="PAP_assoc"/>
</dbReference>
<dbReference type="GO" id="GO:1990817">
    <property type="term" value="F:poly(A) RNA polymerase activity"/>
    <property type="evidence" value="ECO:0007669"/>
    <property type="project" value="UniProtKB-EC"/>
</dbReference>
<keyword evidence="5" id="KW-0479">Metal-binding</keyword>
<keyword evidence="4" id="KW-0808">Transferase</keyword>
<dbReference type="Pfam" id="PF03828">
    <property type="entry name" value="PAP_assoc"/>
    <property type="match status" value="1"/>
</dbReference>
<evidence type="ECO:0000259" key="9">
    <source>
        <dbReference type="Pfam" id="PF03828"/>
    </source>
</evidence>
<dbReference type="GO" id="GO:0034475">
    <property type="term" value="P:U4 snRNA 3'-end processing"/>
    <property type="evidence" value="ECO:0007669"/>
    <property type="project" value="UniProtKB-ARBA"/>
</dbReference>
<dbReference type="GO" id="GO:0031499">
    <property type="term" value="C:TRAMP complex"/>
    <property type="evidence" value="ECO:0007669"/>
    <property type="project" value="TreeGrafter"/>
</dbReference>
<sequence>MKSKKGSVPPKTKSGIIGAATSKIKKITKGLKKKNKKSKAKESTITRNVNNNFQVLQEIDDIIPLVSDNSSDESESSRKGSSSGQDIILADVDSESEETTPKNKEVTENSLAGNDDFIAFGFSSDEANEDGNEDEEEEGNASENEYLSNDETFYHTKSTDYREGDTHSLFPWIKNNDHSKEVEVADWLTQEIKDFIHYISPSVEEIEARNYTVQRLREEITQLWPDSEVHVFGSSATDLYLPSSDIDMVVVSPTQRYEKKSYIYQLSALLRNKKMAINVETITGAKVPIIKFVDPLTKIHIDISFERVNGIKAAETIIEWLKDTPGLRELVLVVKQFLSVRKLNVVHGGGLGGFSTICLVYSFLKLHPRVATKSIDPTENLGVLLIEFFELYGYNFGYDSVVIGFNDYGPCYITKSSNDCFQNRNPFMLAVQDPNDPDNNVSRGTFNIRNIKRAFGGAFELLANKCYVTAQASYKERLGESILGGIIRYKGKERDFEDARGQVVNEAFAVASGAELTRTVSLPPLPSEVRRAKAAQVPAPSPPIYYSDMTSSEDSGLEEAEIETIISKNNFTQKKRPAAEELMGLANDEEEDSYSPKLDASNTTVDSVDSSLKNINKQSKREFWLKKSGSEF</sequence>
<dbReference type="GO" id="GO:0071038">
    <property type="term" value="P:TRAMP-dependent tRNA surveillance pathway"/>
    <property type="evidence" value="ECO:0007669"/>
    <property type="project" value="UniProtKB-ARBA"/>
</dbReference>
<comment type="catalytic activity">
    <reaction evidence="7">
        <text>RNA(n) + ATP = RNA(n)-3'-adenine ribonucleotide + diphosphate</text>
        <dbReference type="Rhea" id="RHEA:11332"/>
        <dbReference type="Rhea" id="RHEA-COMP:14527"/>
        <dbReference type="Rhea" id="RHEA-COMP:17347"/>
        <dbReference type="ChEBI" id="CHEBI:30616"/>
        <dbReference type="ChEBI" id="CHEBI:33019"/>
        <dbReference type="ChEBI" id="CHEBI:140395"/>
        <dbReference type="ChEBI" id="CHEBI:173115"/>
        <dbReference type="EC" id="2.7.7.19"/>
    </reaction>
</comment>
<evidence type="ECO:0000313" key="11">
    <source>
        <dbReference type="EMBL" id="CDK25919.1"/>
    </source>
</evidence>
<dbReference type="FunFam" id="3.30.460.10:FF:000006">
    <property type="entry name" value="non-canonical poly(A) RNA polymerase PAPD5"/>
    <property type="match status" value="1"/>
</dbReference>
<dbReference type="GO" id="GO:0071036">
    <property type="term" value="P:nuclear polyadenylation-dependent snoRNA catabolic process"/>
    <property type="evidence" value="ECO:0007669"/>
    <property type="project" value="UniProtKB-ARBA"/>
</dbReference>
<dbReference type="GO" id="GO:0071042">
    <property type="term" value="P:nuclear polyadenylation-dependent mRNA catabolic process"/>
    <property type="evidence" value="ECO:0007669"/>
    <property type="project" value="UniProtKB-ARBA"/>
</dbReference>
<name>W6MHU6_9ASCO</name>
<evidence type="ECO:0000256" key="1">
    <source>
        <dbReference type="ARBA" id="ARBA00001936"/>
    </source>
</evidence>
<keyword evidence="6" id="KW-0460">Magnesium</keyword>
<dbReference type="GO" id="GO:0071037">
    <property type="term" value="P:nuclear polyadenylation-dependent snRNA catabolic process"/>
    <property type="evidence" value="ECO:0007669"/>
    <property type="project" value="UniProtKB-ARBA"/>
</dbReference>
<dbReference type="STRING" id="1382522.W6MHU6"/>
<dbReference type="SUPFAM" id="SSF81631">
    <property type="entry name" value="PAP/OAS1 substrate-binding domain"/>
    <property type="match status" value="1"/>
</dbReference>
<evidence type="ECO:0000313" key="12">
    <source>
        <dbReference type="Proteomes" id="UP000019384"/>
    </source>
</evidence>
<dbReference type="GO" id="GO:0071039">
    <property type="term" value="P:nuclear polyadenylation-dependent CUT catabolic process"/>
    <property type="evidence" value="ECO:0007669"/>
    <property type="project" value="UniProtKB-ARBA"/>
</dbReference>
<dbReference type="GeneID" id="34519317"/>
<keyword evidence="12" id="KW-1185">Reference proteome</keyword>
<dbReference type="CDD" id="cd05402">
    <property type="entry name" value="NT_PAP_TUTase"/>
    <property type="match status" value="1"/>
</dbReference>
<protein>
    <recommendedName>
        <fullName evidence="3">polynucleotide adenylyltransferase</fullName>
        <ecNumber evidence="3">2.7.7.19</ecNumber>
    </recommendedName>
</protein>
<dbReference type="InterPro" id="IPR045862">
    <property type="entry name" value="Trf4-like"/>
</dbReference>
<dbReference type="SUPFAM" id="SSF81301">
    <property type="entry name" value="Nucleotidyltransferase"/>
    <property type="match status" value="1"/>
</dbReference>
<dbReference type="OrthoDB" id="273917at2759"/>
<dbReference type="InterPro" id="IPR054708">
    <property type="entry name" value="MTPAP-like_central"/>
</dbReference>
<dbReference type="GO" id="GO:0003729">
    <property type="term" value="F:mRNA binding"/>
    <property type="evidence" value="ECO:0007669"/>
    <property type="project" value="TreeGrafter"/>
</dbReference>
<reference evidence="11" key="1">
    <citation type="submission" date="2013-12" db="EMBL/GenBank/DDBJ databases">
        <authorList>
            <person name="Genoscope - CEA"/>
        </authorList>
    </citation>
    <scope>NUCLEOTIDE SEQUENCE</scope>
    <source>
        <strain evidence="11">CBS 1993</strain>
    </source>
</reference>
<evidence type="ECO:0000256" key="7">
    <source>
        <dbReference type="ARBA" id="ARBA00048830"/>
    </source>
</evidence>
<dbReference type="EMBL" id="HG793126">
    <property type="protein sequence ID" value="CDK25919.1"/>
    <property type="molecule type" value="Genomic_DNA"/>
</dbReference>
<dbReference type="PANTHER" id="PTHR23092">
    <property type="entry name" value="POLY(A) RNA POLYMERASE"/>
    <property type="match status" value="1"/>
</dbReference>
<evidence type="ECO:0000256" key="2">
    <source>
        <dbReference type="ARBA" id="ARBA00008593"/>
    </source>
</evidence>
<feature type="compositionally biased region" description="Polar residues" evidence="8">
    <location>
        <begin position="600"/>
        <end position="612"/>
    </location>
</feature>
<dbReference type="Pfam" id="PF22600">
    <property type="entry name" value="MTPAP-like_central"/>
    <property type="match status" value="1"/>
</dbReference>
<dbReference type="InterPro" id="IPR043519">
    <property type="entry name" value="NT_sf"/>
</dbReference>
<feature type="region of interest" description="Disordered" evidence="8">
    <location>
        <begin position="587"/>
        <end position="612"/>
    </location>
</feature>
<dbReference type="Gene3D" id="3.30.460.10">
    <property type="entry name" value="Beta Polymerase, domain 2"/>
    <property type="match status" value="1"/>
</dbReference>
<evidence type="ECO:0000256" key="6">
    <source>
        <dbReference type="ARBA" id="ARBA00022842"/>
    </source>
</evidence>
<evidence type="ECO:0000256" key="4">
    <source>
        <dbReference type="ARBA" id="ARBA00022679"/>
    </source>
</evidence>
<dbReference type="PANTHER" id="PTHR23092:SF15">
    <property type="entry name" value="INACTIVE NON-CANONICAL POLY(A) RNA POLYMERASE PROTEIN TRF4-2-RELATED"/>
    <property type="match status" value="1"/>
</dbReference>
<comment type="cofactor">
    <cofactor evidence="1">
        <name>Mn(2+)</name>
        <dbReference type="ChEBI" id="CHEBI:29035"/>
    </cofactor>
</comment>
<reference evidence="11" key="2">
    <citation type="submission" date="2014-02" db="EMBL/GenBank/DDBJ databases">
        <title>Complete DNA sequence of /Kuraishia capsulata/ illustrates novel genomic features among budding yeasts (/Saccharomycotina/).</title>
        <authorList>
            <person name="Morales L."/>
            <person name="Noel B."/>
            <person name="Porcel B."/>
            <person name="Marcet-Houben M."/>
            <person name="Hullo M-F."/>
            <person name="Sacerdot C."/>
            <person name="Tekaia F."/>
            <person name="Leh-Louis V."/>
            <person name="Despons L."/>
            <person name="Khanna V."/>
            <person name="Aury J-M."/>
            <person name="Barbe V."/>
            <person name="Couloux A."/>
            <person name="Labadie K."/>
            <person name="Pelletier E."/>
            <person name="Souciet J-L."/>
            <person name="Boekhout T."/>
            <person name="Gabaldon T."/>
            <person name="Wincker P."/>
            <person name="Dujon B."/>
        </authorList>
    </citation>
    <scope>NUCLEOTIDE SEQUENCE</scope>
    <source>
        <strain evidence="11">CBS 1993</strain>
    </source>
</reference>
<feature type="compositionally biased region" description="Basic residues" evidence="8">
    <location>
        <begin position="23"/>
        <end position="39"/>
    </location>
</feature>
<feature type="compositionally biased region" description="Acidic residues" evidence="8">
    <location>
        <begin position="126"/>
        <end position="140"/>
    </location>
</feature>
<proteinExistence type="inferred from homology"/>
<feature type="domain" description="PAP-associated" evidence="9">
    <location>
        <begin position="380"/>
        <end position="439"/>
    </location>
</feature>
<gene>
    <name evidence="11" type="ORF">KUCA_T00001890001</name>
</gene>
<dbReference type="GO" id="GO:0071044">
    <property type="term" value="P:histone mRNA catabolic process"/>
    <property type="evidence" value="ECO:0007669"/>
    <property type="project" value="UniProtKB-ARBA"/>
</dbReference>
<evidence type="ECO:0000256" key="8">
    <source>
        <dbReference type="SAM" id="MobiDB-lite"/>
    </source>
</evidence>
<dbReference type="Gene3D" id="1.10.1410.10">
    <property type="match status" value="1"/>
</dbReference>
<dbReference type="AlphaFoldDB" id="W6MHU6"/>
<comment type="similarity">
    <text evidence="2">Belongs to the DNA polymerase type-B-like family.</text>
</comment>
<evidence type="ECO:0000256" key="3">
    <source>
        <dbReference type="ARBA" id="ARBA00012388"/>
    </source>
</evidence>
<dbReference type="RefSeq" id="XP_022457929.1">
    <property type="nucleotide sequence ID" value="XM_022604115.1"/>
</dbReference>
<dbReference type="GO" id="GO:0071051">
    <property type="term" value="P:poly(A)-dependent snoRNA 3'-end processing"/>
    <property type="evidence" value="ECO:0007669"/>
    <property type="project" value="UniProtKB-ARBA"/>
</dbReference>
<dbReference type="GO" id="GO:0043634">
    <property type="term" value="P:polyadenylation-dependent ncRNA catabolic process"/>
    <property type="evidence" value="ECO:0007669"/>
    <property type="project" value="TreeGrafter"/>
</dbReference>
<dbReference type="EC" id="2.7.7.19" evidence="3"/>
<feature type="region of interest" description="Disordered" evidence="8">
    <location>
        <begin position="1"/>
        <end position="52"/>
    </location>
</feature>
<feature type="region of interest" description="Disordered" evidence="8">
    <location>
        <begin position="66"/>
        <end position="149"/>
    </location>
</feature>
<organism evidence="11 12">
    <name type="scientific">Kuraishia capsulata CBS 1993</name>
    <dbReference type="NCBI Taxonomy" id="1382522"/>
    <lineage>
        <taxon>Eukaryota</taxon>
        <taxon>Fungi</taxon>
        <taxon>Dikarya</taxon>
        <taxon>Ascomycota</taxon>
        <taxon>Saccharomycotina</taxon>
        <taxon>Pichiomycetes</taxon>
        <taxon>Pichiales</taxon>
        <taxon>Pichiaceae</taxon>
        <taxon>Kuraishia</taxon>
    </lineage>
</organism>
<dbReference type="GO" id="GO:0046872">
    <property type="term" value="F:metal ion binding"/>
    <property type="evidence" value="ECO:0007669"/>
    <property type="project" value="UniProtKB-KW"/>
</dbReference>
<evidence type="ECO:0000259" key="10">
    <source>
        <dbReference type="Pfam" id="PF22600"/>
    </source>
</evidence>
<dbReference type="GO" id="GO:0005730">
    <property type="term" value="C:nucleolus"/>
    <property type="evidence" value="ECO:0007669"/>
    <property type="project" value="TreeGrafter"/>
</dbReference>
<dbReference type="Proteomes" id="UP000019384">
    <property type="component" value="Unassembled WGS sequence"/>
</dbReference>
<dbReference type="HOGENOM" id="CLU_013572_5_0_1"/>
<feature type="domain" description="Poly(A) RNA polymerase mitochondrial-like central palm" evidence="10">
    <location>
        <begin position="188"/>
        <end position="317"/>
    </location>
</feature>
<evidence type="ECO:0000256" key="5">
    <source>
        <dbReference type="ARBA" id="ARBA00022723"/>
    </source>
</evidence>
<dbReference type="GO" id="GO:0071035">
    <property type="term" value="P:nuclear polyadenylation-dependent rRNA catabolic process"/>
    <property type="evidence" value="ECO:0007669"/>
    <property type="project" value="UniProtKB-ARBA"/>
</dbReference>
<dbReference type="FunFam" id="1.10.1410.10:FF:000003">
    <property type="entry name" value="non-canonical poly(A) RNA polymerase PAPD7"/>
    <property type="match status" value="1"/>
</dbReference>